<sequence length="397" mass="44788">MSLKEGRALWVETQQDEILKGGFNAKGVKQIVDDSKYLGVNMLLWLVKARMANTAPALWYPSEIGLSHEACYDYDSFGDVIKMSHDVGIEVHAYFSIFTEGDIGAKAVRGKLPQLAQHPEWAVVDRKGRRSEFVCASHLGYREYLGSLVQEVIEKYPVDGINIDFIRYPRSVCFCDNCRKNIKERFNLTMDQTVDLLNAKGFDSLDPEALATALDRAGSVINYYNQNVHDTVEYLHNVVKANSINVKLSAAVFPNPRTAPSQVYCDWIGFSKFLDFVCPMVYWYSPEYYRQTIERLRASIPERTKLYPGISALGIPHPLAGENINFLSKAPDMNYVAKLIDIAREVNTPGIAIFQYGTIFDHKPGAYTGKKWGTPVVGDLQLLRQRFVEKAIPAHAN</sequence>
<dbReference type="RefSeq" id="WP_218112842.1">
    <property type="nucleotide sequence ID" value="NZ_CP065383.1"/>
</dbReference>
<protein>
    <recommendedName>
        <fullName evidence="2">Glycosyl hydrolase-like 10 domain-containing protein</fullName>
    </recommendedName>
</protein>
<dbReference type="SUPFAM" id="SSF51445">
    <property type="entry name" value="(Trans)glycosidases"/>
    <property type="match status" value="1"/>
</dbReference>
<dbReference type="Proteomes" id="UP000594463">
    <property type="component" value="Chromosome"/>
</dbReference>
<evidence type="ECO:0000313" key="4">
    <source>
        <dbReference type="Proteomes" id="UP000594463"/>
    </source>
</evidence>
<feature type="domain" description="Glycosyl hydrolase-like 10" evidence="2">
    <location>
        <begin position="7"/>
        <end position="320"/>
    </location>
</feature>
<dbReference type="InterPro" id="IPR052177">
    <property type="entry name" value="Divisome_Glycosyl_Hydrolase"/>
</dbReference>
<dbReference type="PANTHER" id="PTHR43405:SF1">
    <property type="entry name" value="GLYCOSYL HYDROLASE DIGH"/>
    <property type="match status" value="1"/>
</dbReference>
<dbReference type="InterPro" id="IPR003790">
    <property type="entry name" value="GHL10"/>
</dbReference>
<dbReference type="EMBL" id="CP065383">
    <property type="protein sequence ID" value="QPM67651.1"/>
    <property type="molecule type" value="Genomic_DNA"/>
</dbReference>
<evidence type="ECO:0000313" key="3">
    <source>
        <dbReference type="EMBL" id="QPM67651.1"/>
    </source>
</evidence>
<reference evidence="3 4" key="1">
    <citation type="journal article" date="2021" name="Nat. Commun.">
        <title>Isolation of a member of the candidate phylum Atribacteria reveals a unique cell membrane structure.</title>
        <authorList>
            <person name="Taiki K."/>
            <person name="Nobu M.K."/>
            <person name="Kusada H."/>
            <person name="Meng X.-Y."/>
            <person name="Hosoki N."/>
            <person name="Uematsu K."/>
            <person name="Yoshioka H."/>
            <person name="Kamagata Y."/>
            <person name="Tamaki H."/>
        </authorList>
    </citation>
    <scope>NUCLEOTIDE SEQUENCE [LARGE SCALE GENOMIC DNA]</scope>
    <source>
        <strain evidence="3 4">RT761</strain>
    </source>
</reference>
<evidence type="ECO:0000256" key="1">
    <source>
        <dbReference type="ARBA" id="ARBA00022729"/>
    </source>
</evidence>
<evidence type="ECO:0000259" key="2">
    <source>
        <dbReference type="Pfam" id="PF02638"/>
    </source>
</evidence>
<proteinExistence type="predicted"/>
<dbReference type="Pfam" id="PF02638">
    <property type="entry name" value="GHL10"/>
    <property type="match status" value="1"/>
</dbReference>
<name>A0A7T1F2S8_ATRLM</name>
<gene>
    <name evidence="3" type="ORF">RT761_00862</name>
</gene>
<dbReference type="InterPro" id="IPR017853">
    <property type="entry name" value="GH"/>
</dbReference>
<keyword evidence="4" id="KW-1185">Reference proteome</keyword>
<keyword evidence="1" id="KW-0732">Signal</keyword>
<dbReference type="AlphaFoldDB" id="A0A7T1F2S8"/>
<dbReference type="PANTHER" id="PTHR43405">
    <property type="entry name" value="GLYCOSYL HYDROLASE DIGH"/>
    <property type="match status" value="1"/>
</dbReference>
<accession>A0A7T1F2S8</accession>
<dbReference type="Gene3D" id="3.20.20.80">
    <property type="entry name" value="Glycosidases"/>
    <property type="match status" value="1"/>
</dbReference>
<dbReference type="KEGG" id="alam:RT761_00862"/>
<organism evidence="3 4">
    <name type="scientific">Atribacter laminatus</name>
    <dbReference type="NCBI Taxonomy" id="2847778"/>
    <lineage>
        <taxon>Bacteria</taxon>
        <taxon>Pseudomonadati</taxon>
        <taxon>Atribacterota</taxon>
        <taxon>Atribacteria</taxon>
        <taxon>Atribacterales</taxon>
        <taxon>Atribacteraceae</taxon>
        <taxon>Atribacter</taxon>
    </lineage>
</organism>